<dbReference type="Gene3D" id="1.25.40.20">
    <property type="entry name" value="Ankyrin repeat-containing domain"/>
    <property type="match status" value="1"/>
</dbReference>
<comment type="subcellular location">
    <subcellularLocation>
        <location evidence="1">Membrane</location>
        <topology evidence="1">Multi-pass membrane protein</topology>
    </subcellularLocation>
</comment>
<evidence type="ECO:0000259" key="9">
    <source>
        <dbReference type="Pfam" id="PF13962"/>
    </source>
</evidence>
<dbReference type="AlphaFoldDB" id="A0ABC8UW85"/>
<evidence type="ECO:0000256" key="5">
    <source>
        <dbReference type="ARBA" id="ARBA00023043"/>
    </source>
</evidence>
<evidence type="ECO:0000313" key="10">
    <source>
        <dbReference type="EMBL" id="CAK9184972.1"/>
    </source>
</evidence>
<feature type="repeat" description="ANK" evidence="7">
    <location>
        <begin position="36"/>
        <end position="60"/>
    </location>
</feature>
<sequence>MFSHGFNKREVEDFAIIKDSLKKIKKEEVLNWKDHEGNTVLHIATLNRQREMINLLLDSNPGNRNEVEVNVVNKNNQTALDILLQLQRIKGDDEIENILRGACAMSASQIISLAPPPATTTTTEKTYELKGRPATNDFSTVIVIAAIVIAATCFLTGINPPGGVWQYNYRPLSNTTAIEHKAGTAIMATSFTSVLFMHFNLYCFFASLLTITVLTKGSPLRVLLLVPLALLSFAYLMALALVTPEEKFSATIGTFLSASAVWIFQLVLEAWAYRRKRKESKANDDLNRTKRTQFQILSHDGTKI</sequence>
<gene>
    <name evidence="10" type="ORF">ILEXP_LOCUS55338</name>
</gene>
<evidence type="ECO:0000256" key="7">
    <source>
        <dbReference type="PROSITE-ProRule" id="PRU00023"/>
    </source>
</evidence>
<feature type="transmembrane region" description="Helical" evidence="8">
    <location>
        <begin position="195"/>
        <end position="215"/>
    </location>
</feature>
<dbReference type="SUPFAM" id="SSF48403">
    <property type="entry name" value="Ankyrin repeat"/>
    <property type="match status" value="1"/>
</dbReference>
<proteinExistence type="predicted"/>
<dbReference type="InterPro" id="IPR002110">
    <property type="entry name" value="Ankyrin_rpt"/>
</dbReference>
<dbReference type="Pfam" id="PF13962">
    <property type="entry name" value="PGG"/>
    <property type="match status" value="1"/>
</dbReference>
<keyword evidence="6 8" id="KW-0472">Membrane</keyword>
<accession>A0ABC8UW85</accession>
<keyword evidence="4 8" id="KW-1133">Transmembrane helix</keyword>
<dbReference type="InterPro" id="IPR026961">
    <property type="entry name" value="PGG_dom"/>
</dbReference>
<dbReference type="SMART" id="SM00248">
    <property type="entry name" value="ANK"/>
    <property type="match status" value="1"/>
</dbReference>
<feature type="transmembrane region" description="Helical" evidence="8">
    <location>
        <begin position="248"/>
        <end position="268"/>
    </location>
</feature>
<dbReference type="Proteomes" id="UP001642360">
    <property type="component" value="Unassembled WGS sequence"/>
</dbReference>
<feature type="transmembrane region" description="Helical" evidence="8">
    <location>
        <begin position="222"/>
        <end position="242"/>
    </location>
</feature>
<keyword evidence="11" id="KW-1185">Reference proteome</keyword>
<organism evidence="10 11">
    <name type="scientific">Ilex paraguariensis</name>
    <name type="common">yerba mate</name>
    <dbReference type="NCBI Taxonomy" id="185542"/>
    <lineage>
        <taxon>Eukaryota</taxon>
        <taxon>Viridiplantae</taxon>
        <taxon>Streptophyta</taxon>
        <taxon>Embryophyta</taxon>
        <taxon>Tracheophyta</taxon>
        <taxon>Spermatophyta</taxon>
        <taxon>Magnoliopsida</taxon>
        <taxon>eudicotyledons</taxon>
        <taxon>Gunneridae</taxon>
        <taxon>Pentapetalae</taxon>
        <taxon>asterids</taxon>
        <taxon>campanulids</taxon>
        <taxon>Aquifoliales</taxon>
        <taxon>Aquifoliaceae</taxon>
        <taxon>Ilex</taxon>
    </lineage>
</organism>
<feature type="domain" description="PGG" evidence="9">
    <location>
        <begin position="137"/>
        <end position="218"/>
    </location>
</feature>
<keyword evidence="3" id="KW-0677">Repeat</keyword>
<evidence type="ECO:0000256" key="3">
    <source>
        <dbReference type="ARBA" id="ARBA00022737"/>
    </source>
</evidence>
<dbReference type="PANTHER" id="PTHR24186:SF56">
    <property type="entry name" value="PGG DOMAIN-CONTAINING PROTEIN"/>
    <property type="match status" value="1"/>
</dbReference>
<keyword evidence="5 7" id="KW-0040">ANK repeat</keyword>
<dbReference type="GO" id="GO:0016020">
    <property type="term" value="C:membrane"/>
    <property type="evidence" value="ECO:0007669"/>
    <property type="project" value="UniProtKB-SubCell"/>
</dbReference>
<reference evidence="10 11" key="1">
    <citation type="submission" date="2024-02" db="EMBL/GenBank/DDBJ databases">
        <authorList>
            <person name="Vignale AGUSTIN F."/>
            <person name="Sosa J E."/>
            <person name="Modenutti C."/>
        </authorList>
    </citation>
    <scope>NUCLEOTIDE SEQUENCE [LARGE SCALE GENOMIC DNA]</scope>
</reference>
<feature type="transmembrane region" description="Helical" evidence="8">
    <location>
        <begin position="138"/>
        <end position="158"/>
    </location>
</feature>
<protein>
    <recommendedName>
        <fullName evidence="9">PGG domain-containing protein</fullName>
    </recommendedName>
</protein>
<evidence type="ECO:0000256" key="4">
    <source>
        <dbReference type="ARBA" id="ARBA00022989"/>
    </source>
</evidence>
<dbReference type="PANTHER" id="PTHR24186">
    <property type="entry name" value="PROTEIN PHOSPHATASE 1 REGULATORY SUBUNIT"/>
    <property type="match status" value="1"/>
</dbReference>
<dbReference type="InterPro" id="IPR036770">
    <property type="entry name" value="Ankyrin_rpt-contain_sf"/>
</dbReference>
<evidence type="ECO:0000256" key="6">
    <source>
        <dbReference type="ARBA" id="ARBA00023136"/>
    </source>
</evidence>
<comment type="caution">
    <text evidence="10">The sequence shown here is derived from an EMBL/GenBank/DDBJ whole genome shotgun (WGS) entry which is preliminary data.</text>
</comment>
<dbReference type="PROSITE" id="PS50297">
    <property type="entry name" value="ANK_REP_REGION"/>
    <property type="match status" value="1"/>
</dbReference>
<evidence type="ECO:0000256" key="1">
    <source>
        <dbReference type="ARBA" id="ARBA00004141"/>
    </source>
</evidence>
<evidence type="ECO:0000313" key="11">
    <source>
        <dbReference type="Proteomes" id="UP001642360"/>
    </source>
</evidence>
<dbReference type="PROSITE" id="PS50088">
    <property type="entry name" value="ANK_REPEAT"/>
    <property type="match status" value="1"/>
</dbReference>
<evidence type="ECO:0000256" key="2">
    <source>
        <dbReference type="ARBA" id="ARBA00022692"/>
    </source>
</evidence>
<dbReference type="EMBL" id="CAUOFW020009168">
    <property type="protein sequence ID" value="CAK9184972.1"/>
    <property type="molecule type" value="Genomic_DNA"/>
</dbReference>
<keyword evidence="2 8" id="KW-0812">Transmembrane</keyword>
<name>A0ABC8UW85_9AQUA</name>
<evidence type="ECO:0000256" key="8">
    <source>
        <dbReference type="SAM" id="Phobius"/>
    </source>
</evidence>